<dbReference type="Gene3D" id="3.30.70.270">
    <property type="match status" value="1"/>
</dbReference>
<feature type="region of interest" description="Disordered" evidence="3">
    <location>
        <begin position="303"/>
        <end position="328"/>
    </location>
</feature>
<name>A0ABY6B324_9BURK</name>
<feature type="domain" description="GGDEF" evidence="4">
    <location>
        <begin position="435"/>
        <end position="564"/>
    </location>
</feature>
<organism evidence="5 6">
    <name type="scientific">Roseateles amylovorans</name>
    <dbReference type="NCBI Taxonomy" id="2978473"/>
    <lineage>
        <taxon>Bacteria</taxon>
        <taxon>Pseudomonadati</taxon>
        <taxon>Pseudomonadota</taxon>
        <taxon>Betaproteobacteria</taxon>
        <taxon>Burkholderiales</taxon>
        <taxon>Sphaerotilaceae</taxon>
        <taxon>Roseateles</taxon>
    </lineage>
</organism>
<dbReference type="InterPro" id="IPR000160">
    <property type="entry name" value="GGDEF_dom"/>
</dbReference>
<dbReference type="InterPro" id="IPR011990">
    <property type="entry name" value="TPR-like_helical_dom_sf"/>
</dbReference>
<dbReference type="InterPro" id="IPR043128">
    <property type="entry name" value="Rev_trsase/Diguanyl_cyclase"/>
</dbReference>
<dbReference type="PANTHER" id="PTHR45138:SF9">
    <property type="entry name" value="DIGUANYLATE CYCLASE DGCM-RELATED"/>
    <property type="match status" value="1"/>
</dbReference>
<keyword evidence="6" id="KW-1185">Reference proteome</keyword>
<dbReference type="PANTHER" id="PTHR45138">
    <property type="entry name" value="REGULATORY COMPONENTS OF SENSORY TRANSDUCTION SYSTEM"/>
    <property type="match status" value="1"/>
</dbReference>
<protein>
    <recommendedName>
        <fullName evidence="1">diguanylate cyclase</fullName>
        <ecNumber evidence="1">2.7.7.65</ecNumber>
    </recommendedName>
</protein>
<gene>
    <name evidence="5" type="ORF">N4261_01380</name>
</gene>
<dbReference type="CDD" id="cd01949">
    <property type="entry name" value="GGDEF"/>
    <property type="match status" value="1"/>
</dbReference>
<evidence type="ECO:0000256" key="2">
    <source>
        <dbReference type="ARBA" id="ARBA00034247"/>
    </source>
</evidence>
<dbReference type="InterPro" id="IPR050469">
    <property type="entry name" value="Diguanylate_Cyclase"/>
</dbReference>
<proteinExistence type="predicted"/>
<evidence type="ECO:0000313" key="5">
    <source>
        <dbReference type="EMBL" id="UXH78621.1"/>
    </source>
</evidence>
<evidence type="ECO:0000256" key="3">
    <source>
        <dbReference type="SAM" id="MobiDB-lite"/>
    </source>
</evidence>
<sequence length="564" mass="61955">MSEHPRDESPDDLPLAELLERAREAQQQHRLAEGLTLAEAIWRRAGADGFVNEQAEAGKLRSFFLLRQGDLRGMLDAGQQALALLRPLGPSRSICELLRWMSLSACELGDYELGLACAHEAVQQAGELGDVRMRAVALNGMGACFERMGDPWQAERLMGEAAGMIRSEATPYERVVTLTNLCTVALGAYHLQRDGAAPEQAERTLERALELAREARPFSQQLGDRYAIALTASNFGEVLLLMDRLDEAEPLLREAQDECARVGFRLLDWRLRGTLAELMLARGDARGAWQHLQALEVEIDQAAGRAPATRSETPPSAGLVPPAEPGEAEDPVPPFIRLRLHQAAYRSAKALALLGPALVHLEQARAVERRRGVMQLMAQSQYFVSRLEAEFGGEGGACADRDPATHRDPLTGLGNRRCLEARLPPMLRAAEQDGRPLTVALIDADGLRNINERHGHDIGDRVLQELAQLLRENTRASDLALRWSGEEFLVVFPDTVADRGFEVCERIRASVSFHPWHRLAEGLDVTLSMGLASAPPYATDQLIARATAAVARAKHLGRNRVALA</sequence>
<dbReference type="SMART" id="SM00267">
    <property type="entry name" value="GGDEF"/>
    <property type="match status" value="1"/>
</dbReference>
<dbReference type="Proteomes" id="UP001064933">
    <property type="component" value="Chromosome"/>
</dbReference>
<comment type="catalytic activity">
    <reaction evidence="2">
        <text>2 GTP = 3',3'-c-di-GMP + 2 diphosphate</text>
        <dbReference type="Rhea" id="RHEA:24898"/>
        <dbReference type="ChEBI" id="CHEBI:33019"/>
        <dbReference type="ChEBI" id="CHEBI:37565"/>
        <dbReference type="ChEBI" id="CHEBI:58805"/>
        <dbReference type="EC" id="2.7.7.65"/>
    </reaction>
</comment>
<dbReference type="EC" id="2.7.7.65" evidence="1"/>
<evidence type="ECO:0000313" key="6">
    <source>
        <dbReference type="Proteomes" id="UP001064933"/>
    </source>
</evidence>
<dbReference type="Gene3D" id="1.25.40.10">
    <property type="entry name" value="Tetratricopeptide repeat domain"/>
    <property type="match status" value="1"/>
</dbReference>
<reference evidence="5" key="1">
    <citation type="submission" date="2022-10" db="EMBL/GenBank/DDBJ databases">
        <title>Characterization and whole genome sequencing of a new Roseateles species, isolated from fresh water.</title>
        <authorList>
            <person name="Guliayeva D.Y."/>
            <person name="Akhremchuk A.E."/>
            <person name="Sikolenko M.A."/>
            <person name="Valentovich L.N."/>
            <person name="Sidarenka A.V."/>
        </authorList>
    </citation>
    <scope>NUCLEOTIDE SEQUENCE</scope>
    <source>
        <strain evidence="5">BIM B-1768</strain>
    </source>
</reference>
<dbReference type="SUPFAM" id="SSF55073">
    <property type="entry name" value="Nucleotide cyclase"/>
    <property type="match status" value="1"/>
</dbReference>
<dbReference type="Pfam" id="PF00990">
    <property type="entry name" value="GGDEF"/>
    <property type="match status" value="1"/>
</dbReference>
<dbReference type="InterPro" id="IPR029787">
    <property type="entry name" value="Nucleotide_cyclase"/>
</dbReference>
<accession>A0ABY6B324</accession>
<dbReference type="Pfam" id="PF13424">
    <property type="entry name" value="TPR_12"/>
    <property type="match status" value="1"/>
</dbReference>
<dbReference type="NCBIfam" id="TIGR00254">
    <property type="entry name" value="GGDEF"/>
    <property type="match status" value="1"/>
</dbReference>
<evidence type="ECO:0000259" key="4">
    <source>
        <dbReference type="PROSITE" id="PS50887"/>
    </source>
</evidence>
<dbReference type="PROSITE" id="PS50887">
    <property type="entry name" value="GGDEF"/>
    <property type="match status" value="1"/>
</dbReference>
<evidence type="ECO:0000256" key="1">
    <source>
        <dbReference type="ARBA" id="ARBA00012528"/>
    </source>
</evidence>
<dbReference type="RefSeq" id="WP_261758452.1">
    <property type="nucleotide sequence ID" value="NZ_CP104562.2"/>
</dbReference>
<dbReference type="EMBL" id="CP104562">
    <property type="protein sequence ID" value="UXH78621.1"/>
    <property type="molecule type" value="Genomic_DNA"/>
</dbReference>
<dbReference type="SUPFAM" id="SSF48452">
    <property type="entry name" value="TPR-like"/>
    <property type="match status" value="2"/>
</dbReference>